<dbReference type="Proteomes" id="UP000095280">
    <property type="component" value="Unplaced"/>
</dbReference>
<dbReference type="PROSITE" id="PS50053">
    <property type="entry name" value="UBIQUITIN_2"/>
    <property type="match status" value="1"/>
</dbReference>
<dbReference type="FunFam" id="3.10.20.90:FF:000046">
    <property type="entry name" value="Homocysteine-responsive endoplasmic reticulum-resident ubiquitin-like domain member 2 protein"/>
    <property type="match status" value="1"/>
</dbReference>
<keyword evidence="3 7" id="KW-1133">Transmembrane helix</keyword>
<evidence type="ECO:0000313" key="10">
    <source>
        <dbReference type="WBParaSite" id="maker-uti_cns_0003082-snap-gene-0.4-mRNA-1"/>
    </source>
</evidence>
<feature type="transmembrane region" description="Helical" evidence="7">
    <location>
        <begin position="133"/>
        <end position="151"/>
    </location>
</feature>
<keyword evidence="9" id="KW-1185">Reference proteome</keyword>
<keyword evidence="4 7" id="KW-0472">Membrane</keyword>
<dbReference type="PANTHER" id="PTHR12943">
    <property type="entry name" value="HOMOCYSTEINE-RESPONSIVE ENDOPLASMIC RETICULUM-RESIDENT UNIQUITIN-LIKE DOMAIN HERPUD PROTEIN FAMILY MEMBER"/>
    <property type="match status" value="1"/>
</dbReference>
<feature type="domain" description="Ubiquitin-like" evidence="8">
    <location>
        <begin position="1"/>
        <end position="62"/>
    </location>
</feature>
<dbReference type="SMART" id="SM00213">
    <property type="entry name" value="UBQ"/>
    <property type="match status" value="1"/>
</dbReference>
<sequence>MEITIRCPSGRERDVSISCQANWRVSELKQHLSQVYPGRPAADTQRIVYAGRLLDNEEPLGQALGQSQAPARVVHLVLPGGACSSPARSISAPAMSMARVNGGAGGIREWFHIAVRCALMSLIIFYYSSAGKAISAFAIFFVMQVIQAGFLHRLFVRNPAAAEAAAPPAAAPAEVTEPDAAGAPSESGASQEAPGPAPPQRAATLTETLAAFLDALLTTLVAFITSLVPERPPPLANQ</sequence>
<dbReference type="WBParaSite" id="maker-uti_cns_0003082-snap-gene-0.4-mRNA-1">
    <property type="protein sequence ID" value="maker-uti_cns_0003082-snap-gene-0.4-mRNA-1"/>
    <property type="gene ID" value="maker-uti_cns_0003082-snap-gene-0.4"/>
</dbReference>
<dbReference type="InterPro" id="IPR000626">
    <property type="entry name" value="Ubiquitin-like_dom"/>
</dbReference>
<evidence type="ECO:0000259" key="8">
    <source>
        <dbReference type="PROSITE" id="PS50053"/>
    </source>
</evidence>
<keyword evidence="2 7" id="KW-0812">Transmembrane</keyword>
<dbReference type="PANTHER" id="PTHR12943:SF27">
    <property type="entry name" value="HOMOCYSTEINE-INDUCED ENDOPLASMIC RETICULUM PROTEIN, ISOFORM A"/>
    <property type="match status" value="1"/>
</dbReference>
<evidence type="ECO:0000256" key="2">
    <source>
        <dbReference type="ARBA" id="ARBA00022692"/>
    </source>
</evidence>
<evidence type="ECO:0000313" key="9">
    <source>
        <dbReference type="Proteomes" id="UP000095280"/>
    </source>
</evidence>
<feature type="compositionally biased region" description="Low complexity" evidence="6">
    <location>
        <begin position="167"/>
        <end position="181"/>
    </location>
</feature>
<evidence type="ECO:0000256" key="7">
    <source>
        <dbReference type="SAM" id="Phobius"/>
    </source>
</evidence>
<organism evidence="9 10">
    <name type="scientific">Macrostomum lignano</name>
    <dbReference type="NCBI Taxonomy" id="282301"/>
    <lineage>
        <taxon>Eukaryota</taxon>
        <taxon>Metazoa</taxon>
        <taxon>Spiralia</taxon>
        <taxon>Lophotrochozoa</taxon>
        <taxon>Platyhelminthes</taxon>
        <taxon>Rhabditophora</taxon>
        <taxon>Macrostomorpha</taxon>
        <taxon>Macrostomida</taxon>
        <taxon>Macrostomidae</taxon>
        <taxon>Macrostomum</taxon>
    </lineage>
</organism>
<dbReference type="InterPro" id="IPR039751">
    <property type="entry name" value="HERPUD1/2"/>
</dbReference>
<evidence type="ECO:0000256" key="1">
    <source>
        <dbReference type="ARBA" id="ARBA00004370"/>
    </source>
</evidence>
<reference evidence="10" key="1">
    <citation type="submission" date="2016-11" db="UniProtKB">
        <authorList>
            <consortium name="WormBaseParasite"/>
        </authorList>
    </citation>
    <scope>IDENTIFICATION</scope>
</reference>
<dbReference type="InterPro" id="IPR029071">
    <property type="entry name" value="Ubiquitin-like_domsf"/>
</dbReference>
<keyword evidence="5" id="KW-0834">Unfolded protein response</keyword>
<protein>
    <submittedName>
        <fullName evidence="10">Ubiquitin-like domain-containing protein</fullName>
    </submittedName>
</protein>
<dbReference type="GO" id="GO:0016020">
    <property type="term" value="C:membrane"/>
    <property type="evidence" value="ECO:0007669"/>
    <property type="project" value="UniProtKB-SubCell"/>
</dbReference>
<accession>A0A1I8GTR1</accession>
<evidence type="ECO:0000256" key="5">
    <source>
        <dbReference type="ARBA" id="ARBA00023230"/>
    </source>
</evidence>
<dbReference type="GO" id="GO:0030968">
    <property type="term" value="P:endoplasmic reticulum unfolded protein response"/>
    <property type="evidence" value="ECO:0007669"/>
    <property type="project" value="TreeGrafter"/>
</dbReference>
<evidence type="ECO:0000256" key="3">
    <source>
        <dbReference type="ARBA" id="ARBA00022989"/>
    </source>
</evidence>
<proteinExistence type="predicted"/>
<dbReference type="Gene3D" id="3.10.20.90">
    <property type="entry name" value="Phosphatidylinositol 3-kinase Catalytic Subunit, Chain A, domain 1"/>
    <property type="match status" value="1"/>
</dbReference>
<dbReference type="SUPFAM" id="SSF54236">
    <property type="entry name" value="Ubiquitin-like"/>
    <property type="match status" value="1"/>
</dbReference>
<dbReference type="AlphaFoldDB" id="A0A1I8GTR1"/>
<name>A0A1I8GTR1_9PLAT</name>
<evidence type="ECO:0000256" key="4">
    <source>
        <dbReference type="ARBA" id="ARBA00023136"/>
    </source>
</evidence>
<evidence type="ECO:0000256" key="6">
    <source>
        <dbReference type="SAM" id="MobiDB-lite"/>
    </source>
</evidence>
<comment type="subcellular location">
    <subcellularLocation>
        <location evidence="1">Membrane</location>
    </subcellularLocation>
</comment>
<feature type="region of interest" description="Disordered" evidence="6">
    <location>
        <begin position="167"/>
        <end position="201"/>
    </location>
</feature>
<dbReference type="Pfam" id="PF00240">
    <property type="entry name" value="ubiquitin"/>
    <property type="match status" value="1"/>
</dbReference>